<dbReference type="EMBL" id="JACVVK020000828">
    <property type="protein sequence ID" value="KAK7442694.1"/>
    <property type="molecule type" value="Genomic_DNA"/>
</dbReference>
<feature type="non-terminal residue" evidence="2">
    <location>
        <position position="1"/>
    </location>
</feature>
<keyword evidence="3" id="KW-1185">Reference proteome</keyword>
<evidence type="ECO:0000256" key="1">
    <source>
        <dbReference type="SAM" id="MobiDB-lite"/>
    </source>
</evidence>
<dbReference type="Proteomes" id="UP001519460">
    <property type="component" value="Unassembled WGS sequence"/>
</dbReference>
<reference evidence="2 3" key="1">
    <citation type="journal article" date="2023" name="Sci. Data">
        <title>Genome assembly of the Korean intertidal mud-creeper Batillaria attramentaria.</title>
        <authorList>
            <person name="Patra A.K."/>
            <person name="Ho P.T."/>
            <person name="Jun S."/>
            <person name="Lee S.J."/>
            <person name="Kim Y."/>
            <person name="Won Y.J."/>
        </authorList>
    </citation>
    <scope>NUCLEOTIDE SEQUENCE [LARGE SCALE GENOMIC DNA]</scope>
    <source>
        <strain evidence="2">Wonlab-2016</strain>
    </source>
</reference>
<organism evidence="2 3">
    <name type="scientific">Batillaria attramentaria</name>
    <dbReference type="NCBI Taxonomy" id="370345"/>
    <lineage>
        <taxon>Eukaryota</taxon>
        <taxon>Metazoa</taxon>
        <taxon>Spiralia</taxon>
        <taxon>Lophotrochozoa</taxon>
        <taxon>Mollusca</taxon>
        <taxon>Gastropoda</taxon>
        <taxon>Caenogastropoda</taxon>
        <taxon>Sorbeoconcha</taxon>
        <taxon>Cerithioidea</taxon>
        <taxon>Batillariidae</taxon>
        <taxon>Batillaria</taxon>
    </lineage>
</organism>
<evidence type="ECO:0000313" key="2">
    <source>
        <dbReference type="EMBL" id="KAK7442694.1"/>
    </source>
</evidence>
<name>A0ABD0IZW5_9CAEN</name>
<sequence length="152" mass="17550">TEALTAFVFIKAPLSFPSRHTNNASVFTTQIGPGTADLLEDPLKRDLKREQNRTREISRPEVSRRYYLPKHYQGDRHRRTTTSTPHAPDRLGRFYKRKQTVDRFRHFNNITAGRRTTARIHFGKHPARPLDRKQNVGQAITARGCQSGLNVM</sequence>
<feature type="region of interest" description="Disordered" evidence="1">
    <location>
        <begin position="71"/>
        <end position="90"/>
    </location>
</feature>
<comment type="caution">
    <text evidence="2">The sequence shown here is derived from an EMBL/GenBank/DDBJ whole genome shotgun (WGS) entry which is preliminary data.</text>
</comment>
<protein>
    <submittedName>
        <fullName evidence="2">Uncharacterized protein</fullName>
    </submittedName>
</protein>
<proteinExistence type="predicted"/>
<accession>A0ABD0IZW5</accession>
<evidence type="ECO:0000313" key="3">
    <source>
        <dbReference type="Proteomes" id="UP001519460"/>
    </source>
</evidence>
<dbReference type="AlphaFoldDB" id="A0ABD0IZW5"/>
<gene>
    <name evidence="2" type="ORF">BaRGS_00040499</name>
</gene>